<gene>
    <name evidence="1" type="ORF">BOO71_0000919</name>
</gene>
<dbReference type="Proteomes" id="UP000186607">
    <property type="component" value="Unassembled WGS sequence"/>
</dbReference>
<comment type="caution">
    <text evidence="1">The sequence shown here is derived from an EMBL/GenBank/DDBJ whole genome shotgun (WGS) entry which is preliminary data.</text>
</comment>
<proteinExistence type="predicted"/>
<organism evidence="1 2">
    <name type="scientific">Deinococcus marmoris</name>
    <dbReference type="NCBI Taxonomy" id="249408"/>
    <lineage>
        <taxon>Bacteria</taxon>
        <taxon>Thermotogati</taxon>
        <taxon>Deinococcota</taxon>
        <taxon>Deinococci</taxon>
        <taxon>Deinococcales</taxon>
        <taxon>Deinococcaceae</taxon>
        <taxon>Deinococcus</taxon>
    </lineage>
</organism>
<evidence type="ECO:0000313" key="1">
    <source>
        <dbReference type="EMBL" id="OLV20043.1"/>
    </source>
</evidence>
<dbReference type="EMBL" id="MSTI01000010">
    <property type="protein sequence ID" value="OLV20043.1"/>
    <property type="molecule type" value="Genomic_DNA"/>
</dbReference>
<keyword evidence="2" id="KW-1185">Reference proteome</keyword>
<name>A0A1U7P4F2_9DEIO</name>
<sequence length="111" mass="12097">MVVGSIFAVFMTTSGAAGHDAIIFDCRHTGQLVCCFQQVRQFRRVAVDVSGLKQQLLFFVEVGAGLACLFQQAGDGMRQIAQDAEREVDVDRDGFAVPHAQILAWGGFEAF</sequence>
<evidence type="ECO:0000313" key="2">
    <source>
        <dbReference type="Proteomes" id="UP000186607"/>
    </source>
</evidence>
<dbReference type="AlphaFoldDB" id="A0A1U7P4F2"/>
<accession>A0A1U7P4F2</accession>
<protein>
    <submittedName>
        <fullName evidence="1">Uncharacterized protein</fullName>
    </submittedName>
</protein>
<reference evidence="1 2" key="1">
    <citation type="submission" date="2017-01" db="EMBL/GenBank/DDBJ databases">
        <title>Genome Analysis of Deinococcus marmoris KOPRI26562.</title>
        <authorList>
            <person name="Kim J.H."/>
            <person name="Oh H.-M."/>
        </authorList>
    </citation>
    <scope>NUCLEOTIDE SEQUENCE [LARGE SCALE GENOMIC DNA]</scope>
    <source>
        <strain evidence="1 2">KOPRI26562</strain>
    </source>
</reference>